<evidence type="ECO:0000256" key="4">
    <source>
        <dbReference type="ARBA" id="ARBA00022840"/>
    </source>
</evidence>
<keyword evidence="6" id="KW-0378">Hydrolase</keyword>
<dbReference type="SUPFAM" id="SSF52540">
    <property type="entry name" value="P-loop containing nucleoside triphosphate hydrolases"/>
    <property type="match status" value="1"/>
</dbReference>
<dbReference type="OrthoDB" id="9795548at2"/>
<dbReference type="PANTHER" id="PTHR43335">
    <property type="entry name" value="ABC TRANSPORTER, ATP-BINDING PROTEIN"/>
    <property type="match status" value="1"/>
</dbReference>
<keyword evidence="3" id="KW-0547">Nucleotide-binding</keyword>
<evidence type="ECO:0000259" key="5">
    <source>
        <dbReference type="PROSITE" id="PS50893"/>
    </source>
</evidence>
<dbReference type="GO" id="GO:0016887">
    <property type="term" value="F:ATP hydrolysis activity"/>
    <property type="evidence" value="ECO:0007669"/>
    <property type="project" value="InterPro"/>
</dbReference>
<evidence type="ECO:0000256" key="2">
    <source>
        <dbReference type="ARBA" id="ARBA00022448"/>
    </source>
</evidence>
<dbReference type="InterPro" id="IPR027417">
    <property type="entry name" value="P-loop_NTPase"/>
</dbReference>
<comment type="similarity">
    <text evidence="1">Belongs to the ABC transporter superfamily.</text>
</comment>
<dbReference type="Pfam" id="PF00005">
    <property type="entry name" value="ABC_tran"/>
    <property type="match status" value="1"/>
</dbReference>
<dbReference type="EC" id="3.6.3.-" evidence="6"/>
<dbReference type="GO" id="GO:0005524">
    <property type="term" value="F:ATP binding"/>
    <property type="evidence" value="ECO:0007669"/>
    <property type="project" value="UniProtKB-KW"/>
</dbReference>
<keyword evidence="7" id="KW-1185">Reference proteome</keyword>
<dbReference type="AlphaFoldDB" id="A0A518CK02"/>
<dbReference type="Proteomes" id="UP000317178">
    <property type="component" value="Chromosome"/>
</dbReference>
<dbReference type="InterPro" id="IPR003593">
    <property type="entry name" value="AAA+_ATPase"/>
</dbReference>
<dbReference type="InterPro" id="IPR003439">
    <property type="entry name" value="ABC_transporter-like_ATP-bd"/>
</dbReference>
<keyword evidence="2" id="KW-0813">Transport</keyword>
<name>A0A518CK02_9PLAN</name>
<dbReference type="PROSITE" id="PS50893">
    <property type="entry name" value="ABC_TRANSPORTER_2"/>
    <property type="match status" value="1"/>
</dbReference>
<accession>A0A518CK02</accession>
<feature type="domain" description="ABC transporter" evidence="5">
    <location>
        <begin position="18"/>
        <end position="249"/>
    </location>
</feature>
<evidence type="ECO:0000313" key="6">
    <source>
        <dbReference type="EMBL" id="QDU79537.1"/>
    </source>
</evidence>
<organism evidence="6 7">
    <name type="scientific">Polystyrenella longa</name>
    <dbReference type="NCBI Taxonomy" id="2528007"/>
    <lineage>
        <taxon>Bacteria</taxon>
        <taxon>Pseudomonadati</taxon>
        <taxon>Planctomycetota</taxon>
        <taxon>Planctomycetia</taxon>
        <taxon>Planctomycetales</taxon>
        <taxon>Planctomycetaceae</taxon>
        <taxon>Polystyrenella</taxon>
    </lineage>
</organism>
<protein>
    <submittedName>
        <fullName evidence="6">Putative ABC transporter ATP-binding protein YxlF</fullName>
        <ecNumber evidence="6">3.6.3.-</ecNumber>
    </submittedName>
</protein>
<reference evidence="6 7" key="1">
    <citation type="submission" date="2019-02" db="EMBL/GenBank/DDBJ databases">
        <title>Deep-cultivation of Planctomycetes and their phenomic and genomic characterization uncovers novel biology.</title>
        <authorList>
            <person name="Wiegand S."/>
            <person name="Jogler M."/>
            <person name="Boedeker C."/>
            <person name="Pinto D."/>
            <person name="Vollmers J."/>
            <person name="Rivas-Marin E."/>
            <person name="Kohn T."/>
            <person name="Peeters S.H."/>
            <person name="Heuer A."/>
            <person name="Rast P."/>
            <person name="Oberbeckmann S."/>
            <person name="Bunk B."/>
            <person name="Jeske O."/>
            <person name="Meyerdierks A."/>
            <person name="Storesund J.E."/>
            <person name="Kallscheuer N."/>
            <person name="Luecker S."/>
            <person name="Lage O.M."/>
            <person name="Pohl T."/>
            <person name="Merkel B.J."/>
            <person name="Hornburger P."/>
            <person name="Mueller R.-W."/>
            <person name="Bruemmer F."/>
            <person name="Labrenz M."/>
            <person name="Spormann A.M."/>
            <person name="Op den Camp H."/>
            <person name="Overmann J."/>
            <person name="Amann R."/>
            <person name="Jetten M.S.M."/>
            <person name="Mascher T."/>
            <person name="Medema M.H."/>
            <person name="Devos D.P."/>
            <person name="Kaster A.-K."/>
            <person name="Ovreas L."/>
            <person name="Rohde M."/>
            <person name="Galperin M.Y."/>
            <person name="Jogler C."/>
        </authorList>
    </citation>
    <scope>NUCLEOTIDE SEQUENCE [LARGE SCALE GENOMIC DNA]</scope>
    <source>
        <strain evidence="6 7">Pla110</strain>
    </source>
</reference>
<evidence type="ECO:0000256" key="1">
    <source>
        <dbReference type="ARBA" id="ARBA00005417"/>
    </source>
</evidence>
<keyword evidence="4 6" id="KW-0067">ATP-binding</keyword>
<evidence type="ECO:0000313" key="7">
    <source>
        <dbReference type="Proteomes" id="UP000317178"/>
    </source>
</evidence>
<dbReference type="RefSeq" id="WP_144994214.1">
    <property type="nucleotide sequence ID" value="NZ_CP036281.1"/>
</dbReference>
<dbReference type="SMART" id="SM00382">
    <property type="entry name" value="AAA"/>
    <property type="match status" value="1"/>
</dbReference>
<sequence>MENSTAKPVAKTNGAAVIESRGLSKYYGPFIATEDVTFSVSQGEIVAFLGPNGAGKSTTMKMLTGFLAPSKGESRIAGHLMQEQEERILASQKIGYLPENGPLYNEMTPASFLKYMGSARNLSGSKLQERLDYVCEQCSLNTVWNKAISKLSRGYRQRVGMAHALLHDPEVLILDEPTSGLDPNQVHEVRTLIRNLGKSKTLLLSTHILSEVEAVCDRVLLISSGRLVFDGSVSEMAGTENNLEDRFRELTGNCKV</sequence>
<dbReference type="CDD" id="cd03230">
    <property type="entry name" value="ABC_DR_subfamily_A"/>
    <property type="match status" value="1"/>
</dbReference>
<dbReference type="PANTHER" id="PTHR43335:SF4">
    <property type="entry name" value="ABC TRANSPORTER, ATP-BINDING PROTEIN"/>
    <property type="match status" value="1"/>
</dbReference>
<gene>
    <name evidence="6" type="primary">yxlF_2</name>
    <name evidence="6" type="ORF">Pla110_12480</name>
</gene>
<dbReference type="EMBL" id="CP036281">
    <property type="protein sequence ID" value="QDU79537.1"/>
    <property type="molecule type" value="Genomic_DNA"/>
</dbReference>
<evidence type="ECO:0000256" key="3">
    <source>
        <dbReference type="ARBA" id="ARBA00022741"/>
    </source>
</evidence>
<dbReference type="Gene3D" id="3.40.50.300">
    <property type="entry name" value="P-loop containing nucleotide triphosphate hydrolases"/>
    <property type="match status" value="1"/>
</dbReference>
<proteinExistence type="inferred from homology"/>
<dbReference type="KEGG" id="plon:Pla110_12480"/>